<sequence length="287" mass="32903">MVSEREEETIEVAPVVAGCYVVTLRPDEGHVWDAERVPGTDDERERWVAARRQFEEDLARADAALNRSVDRPWWRRGRRLAEIRWLPWFRAEQKARAGEHAALQAQARERYWPVQDEILARVAEVRAARERAAAMARERQARLTAVAHRGVWGWVRKGRTVAHVFRYDVPEARALQKDDKTRGPTRLDALGDELYEWGITKVRWNAATKRAVADDCAAAGYPLTFAEWWAAVAPWEEPDRAPTGWCTNRPPFPVPTRRSRERLEQRERGTGHHSSYGVGDSGGFGSF</sequence>
<reference evidence="2 3" key="1">
    <citation type="submission" date="2019-09" db="EMBL/GenBank/DDBJ databases">
        <title>Actinomadura physcomitrii sp. nov., a novel actinomycete isolated from moss [Physcomitrium sphaericum (Ludw) Fuernr].</title>
        <authorList>
            <person name="Zhuang X."/>
            <person name="Liu C."/>
        </authorList>
    </citation>
    <scope>NUCLEOTIDE SEQUENCE [LARGE SCALE GENOMIC DNA]</scope>
    <source>
        <strain evidence="2 3">HMC1</strain>
    </source>
</reference>
<gene>
    <name evidence="2" type="ORF">F8566_44745</name>
</gene>
<dbReference type="EMBL" id="WBMT01000029">
    <property type="protein sequence ID" value="KAB2340628.1"/>
    <property type="molecule type" value="Genomic_DNA"/>
</dbReference>
<keyword evidence="3" id="KW-1185">Reference proteome</keyword>
<dbReference type="AlphaFoldDB" id="A0A6H9YKF5"/>
<evidence type="ECO:0000313" key="2">
    <source>
        <dbReference type="EMBL" id="KAB2340628.1"/>
    </source>
</evidence>
<protein>
    <submittedName>
        <fullName evidence="2">Uncharacterized protein</fullName>
    </submittedName>
</protein>
<name>A0A6H9YKF5_9ACTN</name>
<evidence type="ECO:0000313" key="3">
    <source>
        <dbReference type="Proteomes" id="UP000468735"/>
    </source>
</evidence>
<comment type="caution">
    <text evidence="2">The sequence shown here is derived from an EMBL/GenBank/DDBJ whole genome shotgun (WGS) entry which is preliminary data.</text>
</comment>
<dbReference type="Proteomes" id="UP000468735">
    <property type="component" value="Unassembled WGS sequence"/>
</dbReference>
<dbReference type="RefSeq" id="WP_151569627.1">
    <property type="nucleotide sequence ID" value="NZ_WBMT01000029.1"/>
</dbReference>
<proteinExistence type="predicted"/>
<accession>A0A6H9YKF5</accession>
<organism evidence="2 3">
    <name type="scientific">Actinomadura rudentiformis</name>
    <dbReference type="NCBI Taxonomy" id="359158"/>
    <lineage>
        <taxon>Bacteria</taxon>
        <taxon>Bacillati</taxon>
        <taxon>Actinomycetota</taxon>
        <taxon>Actinomycetes</taxon>
        <taxon>Streptosporangiales</taxon>
        <taxon>Thermomonosporaceae</taxon>
        <taxon>Actinomadura</taxon>
    </lineage>
</organism>
<feature type="region of interest" description="Disordered" evidence="1">
    <location>
        <begin position="240"/>
        <end position="287"/>
    </location>
</feature>
<evidence type="ECO:0000256" key="1">
    <source>
        <dbReference type="SAM" id="MobiDB-lite"/>
    </source>
</evidence>
<feature type="compositionally biased region" description="Basic and acidic residues" evidence="1">
    <location>
        <begin position="261"/>
        <end position="270"/>
    </location>
</feature>